<evidence type="ECO:0000256" key="2">
    <source>
        <dbReference type="ARBA" id="ARBA00023002"/>
    </source>
</evidence>
<evidence type="ECO:0000256" key="1">
    <source>
        <dbReference type="ARBA" id="ARBA00006484"/>
    </source>
</evidence>
<name>A0ABS7NQ07_9NOCA</name>
<dbReference type="RefSeq" id="WP_082833741.1">
    <property type="nucleotide sequence ID" value="NZ_JABUKE010000011.1"/>
</dbReference>
<dbReference type="Proteomes" id="UP001520140">
    <property type="component" value="Unassembled WGS sequence"/>
</dbReference>
<keyword evidence="2" id="KW-0560">Oxidoreductase</keyword>
<dbReference type="PRINTS" id="PR00081">
    <property type="entry name" value="GDHRDH"/>
</dbReference>
<feature type="compositionally biased region" description="Polar residues" evidence="3">
    <location>
        <begin position="285"/>
        <end position="294"/>
    </location>
</feature>
<sequence length="294" mass="30340">MRMTDRVAVVTGGGAGIGAALASALVDAGNRVVVVDLDGGAAQAVADRLGDRARALGGDVADDAVIAAAVDLAESTFGPLDVFVANAGTTAGMGLDSTDAAWSTALNVNVLAHVRAARLVIPRWLERGTPGYFLTTASAAGLLTQIGSATYSVSKHAAVGFAEWLSVTYGDRGVAVSCLCPMGVNTALLNSGFDSDREGASVAAAAVTSAGDVLEPDDVARTTLEAMEAERFLILPHPQVLTMYSQKSADYDRWIAGMRRYRSSLERSAPGHSTPDHSTLERSTLDSAADTRQG</sequence>
<dbReference type="InterPro" id="IPR036291">
    <property type="entry name" value="NAD(P)-bd_dom_sf"/>
</dbReference>
<dbReference type="PROSITE" id="PS00061">
    <property type="entry name" value="ADH_SHORT"/>
    <property type="match status" value="1"/>
</dbReference>
<comment type="caution">
    <text evidence="4">The sequence shown here is derived from an EMBL/GenBank/DDBJ whole genome shotgun (WGS) entry which is preliminary data.</text>
</comment>
<dbReference type="PANTHER" id="PTHR43669">
    <property type="entry name" value="5-KETO-D-GLUCONATE 5-REDUCTASE"/>
    <property type="match status" value="1"/>
</dbReference>
<evidence type="ECO:0000256" key="3">
    <source>
        <dbReference type="SAM" id="MobiDB-lite"/>
    </source>
</evidence>
<dbReference type="PANTHER" id="PTHR43669:SF3">
    <property type="entry name" value="ALCOHOL DEHYDROGENASE, PUTATIVE (AFU_ORTHOLOGUE AFUA_3G03445)-RELATED"/>
    <property type="match status" value="1"/>
</dbReference>
<keyword evidence="5" id="KW-1185">Reference proteome</keyword>
<comment type="similarity">
    <text evidence="1">Belongs to the short-chain dehydrogenases/reductases (SDR) family.</text>
</comment>
<proteinExistence type="inferred from homology"/>
<accession>A0ABS7NQ07</accession>
<gene>
    <name evidence="4" type="ORF">HQ605_04570</name>
</gene>
<dbReference type="InterPro" id="IPR002347">
    <property type="entry name" value="SDR_fam"/>
</dbReference>
<feature type="region of interest" description="Disordered" evidence="3">
    <location>
        <begin position="265"/>
        <end position="294"/>
    </location>
</feature>
<protein>
    <submittedName>
        <fullName evidence="4">SDR family oxidoreductase</fullName>
    </submittedName>
</protein>
<dbReference type="EMBL" id="JABUKG010000003">
    <property type="protein sequence ID" value="MBY6320091.1"/>
    <property type="molecule type" value="Genomic_DNA"/>
</dbReference>
<feature type="compositionally biased region" description="Basic and acidic residues" evidence="3">
    <location>
        <begin position="274"/>
        <end position="284"/>
    </location>
</feature>
<dbReference type="InterPro" id="IPR020904">
    <property type="entry name" value="Sc_DH/Rdtase_CS"/>
</dbReference>
<organism evidence="4 5">
    <name type="scientific">Rhodococcoides kroppenstedtii</name>
    <dbReference type="NCBI Taxonomy" id="293050"/>
    <lineage>
        <taxon>Bacteria</taxon>
        <taxon>Bacillati</taxon>
        <taxon>Actinomycetota</taxon>
        <taxon>Actinomycetes</taxon>
        <taxon>Mycobacteriales</taxon>
        <taxon>Nocardiaceae</taxon>
        <taxon>Rhodococcoides</taxon>
    </lineage>
</organism>
<dbReference type="SUPFAM" id="SSF51735">
    <property type="entry name" value="NAD(P)-binding Rossmann-fold domains"/>
    <property type="match status" value="1"/>
</dbReference>
<evidence type="ECO:0000313" key="5">
    <source>
        <dbReference type="Proteomes" id="UP001520140"/>
    </source>
</evidence>
<dbReference type="CDD" id="cd05233">
    <property type="entry name" value="SDR_c"/>
    <property type="match status" value="1"/>
</dbReference>
<evidence type="ECO:0000313" key="4">
    <source>
        <dbReference type="EMBL" id="MBY6320091.1"/>
    </source>
</evidence>
<dbReference type="Pfam" id="PF00106">
    <property type="entry name" value="adh_short"/>
    <property type="match status" value="1"/>
</dbReference>
<dbReference type="Gene3D" id="3.40.50.720">
    <property type="entry name" value="NAD(P)-binding Rossmann-like Domain"/>
    <property type="match status" value="1"/>
</dbReference>
<reference evidence="4 5" key="1">
    <citation type="submission" date="2020-06" db="EMBL/GenBank/DDBJ databases">
        <title>Taxonomy, biology and ecology of Rhodococcus bacteria occurring in California pistachio and other woody hosts as revealed by genome sequence analyses.</title>
        <authorList>
            <person name="Gai Y."/>
            <person name="Riely B."/>
        </authorList>
    </citation>
    <scope>NUCLEOTIDE SEQUENCE [LARGE SCALE GENOMIC DNA]</scope>
    <source>
        <strain evidence="4 5">BP-284</strain>
    </source>
</reference>